<gene>
    <name evidence="2" type="ORF">EPUS_03448</name>
</gene>
<reference evidence="3" key="1">
    <citation type="journal article" date="2014" name="BMC Genomics">
        <title>Genome characteristics reveal the impact of lichenization on lichen-forming fungus Endocarpon pusillum Hedwig (Verrucariales, Ascomycota).</title>
        <authorList>
            <person name="Wang Y.-Y."/>
            <person name="Liu B."/>
            <person name="Zhang X.-Y."/>
            <person name="Zhou Q.-M."/>
            <person name="Zhang T."/>
            <person name="Li H."/>
            <person name="Yu Y.-F."/>
            <person name="Zhang X.-L."/>
            <person name="Hao X.-Y."/>
            <person name="Wang M."/>
            <person name="Wang L."/>
            <person name="Wei J.-C."/>
        </authorList>
    </citation>
    <scope>NUCLEOTIDE SEQUENCE [LARGE SCALE GENOMIC DNA]</scope>
    <source>
        <strain evidence="3">Z07020 / HMAS-L-300199</strain>
    </source>
</reference>
<evidence type="ECO:0000256" key="1">
    <source>
        <dbReference type="SAM" id="MobiDB-lite"/>
    </source>
</evidence>
<dbReference type="GeneID" id="19238490"/>
<dbReference type="EMBL" id="KE721224">
    <property type="protein sequence ID" value="ERF71294.1"/>
    <property type="molecule type" value="Genomic_DNA"/>
</dbReference>
<evidence type="ECO:0000313" key="3">
    <source>
        <dbReference type="Proteomes" id="UP000019373"/>
    </source>
</evidence>
<dbReference type="OrthoDB" id="4544609at2759"/>
<dbReference type="RefSeq" id="XP_007802996.1">
    <property type="nucleotide sequence ID" value="XM_007804805.1"/>
</dbReference>
<dbReference type="AlphaFoldDB" id="U1HQD3"/>
<sequence>MALGPSTATDIPQFGLRDVAVVTGQQNKILVIKATPPPPEKLVVRATPPQDSLPAPQEEDPFVLPASTAPALLQTNVRPKRARGATLNYKAMHEGKQNQPKRAK</sequence>
<evidence type="ECO:0000313" key="2">
    <source>
        <dbReference type="EMBL" id="ERF71294.1"/>
    </source>
</evidence>
<accession>U1HQD3</accession>
<proteinExistence type="predicted"/>
<protein>
    <submittedName>
        <fullName evidence="2">Uncharacterized protein</fullName>
    </submittedName>
</protein>
<dbReference type="Proteomes" id="UP000019373">
    <property type="component" value="Unassembled WGS sequence"/>
</dbReference>
<keyword evidence="3" id="KW-1185">Reference proteome</keyword>
<dbReference type="HOGENOM" id="CLU_2250143_0_0_1"/>
<feature type="region of interest" description="Disordered" evidence="1">
    <location>
        <begin position="39"/>
        <end position="104"/>
    </location>
</feature>
<name>U1HQD3_ENDPU</name>
<organism evidence="2 3">
    <name type="scientific">Endocarpon pusillum (strain Z07020 / HMAS-L-300199)</name>
    <name type="common">Lichen-forming fungus</name>
    <dbReference type="NCBI Taxonomy" id="1263415"/>
    <lineage>
        <taxon>Eukaryota</taxon>
        <taxon>Fungi</taxon>
        <taxon>Dikarya</taxon>
        <taxon>Ascomycota</taxon>
        <taxon>Pezizomycotina</taxon>
        <taxon>Eurotiomycetes</taxon>
        <taxon>Chaetothyriomycetidae</taxon>
        <taxon>Verrucariales</taxon>
        <taxon>Verrucariaceae</taxon>
        <taxon>Endocarpon</taxon>
    </lineage>
</organism>